<dbReference type="Gene3D" id="3.40.50.11350">
    <property type="match status" value="1"/>
</dbReference>
<dbReference type="Proteomes" id="UP001448207">
    <property type="component" value="Unassembled WGS sequence"/>
</dbReference>
<evidence type="ECO:0000256" key="1">
    <source>
        <dbReference type="SAM" id="Phobius"/>
    </source>
</evidence>
<comment type="caution">
    <text evidence="2">The sequence shown here is derived from an EMBL/GenBank/DDBJ whole genome shotgun (WGS) entry which is preliminary data.</text>
</comment>
<sequence length="504" mass="57912">MVVRTGKPTRRHVIPLLAITILACLSWLHLRNIQDESSSLGDNSLEYTKPSRHQDDSLQDGIVSVDRAQGDSLDRDEAMRLVNQKYCGQDTCRFILPIVITEQESKAQEHFRQIAYLSGFVNRTIVLPNVHTSHLGACRRKPFSFYYSYSWLNKNQHAFGYISMRNFNMWLKERNELDRSPVGQEVYLESNGNPNYLDLPNCFKNHMFIDRPESHFYLEDPEQFEKRQGNYTQLLTAALSDEARNQDYINHFGMTEDKPPVVDVIQLYYDRRFSFIEDPRADEPLSYSDTWTSLADKIAEQLEPFVAVHWRMERLSPLDNMILCAATSSSLISKSKSKSKSKQSLYSSSDASETVIPNVFLLTDYPHLLTTSKAQPESMSFKLYQLAPEHHQAVKYVYERLNVTLTTLDQGPDSIPYDELPAQNWNILPIPPYADPVDTSILGIIDKLIAMRAQWFLAGEPGVCGKPSSFTRRIVIERQMLYDAGDRKIILPEATFDLPDTEED</sequence>
<dbReference type="EMBL" id="JBCLYO010000043">
    <property type="protein sequence ID" value="KAL0074250.1"/>
    <property type="molecule type" value="Genomic_DNA"/>
</dbReference>
<protein>
    <submittedName>
        <fullName evidence="2">Uncharacterized protein</fullName>
    </submittedName>
</protein>
<evidence type="ECO:0000313" key="3">
    <source>
        <dbReference type="Proteomes" id="UP001448207"/>
    </source>
</evidence>
<gene>
    <name evidence="2" type="ORF">J3Q64DRAFT_1667905</name>
</gene>
<evidence type="ECO:0000313" key="2">
    <source>
        <dbReference type="EMBL" id="KAL0074250.1"/>
    </source>
</evidence>
<reference evidence="2 3" key="1">
    <citation type="submission" date="2024-04" db="EMBL/GenBank/DDBJ databases">
        <title>Symmetric and asymmetric DNA N6-adenine methylation regulates different biological responses in Mucorales.</title>
        <authorList>
            <consortium name="Lawrence Berkeley National Laboratory"/>
            <person name="Lax C."/>
            <person name="Mondo S.J."/>
            <person name="Osorio-Concepcion M."/>
            <person name="Muszewska A."/>
            <person name="Corrochano-Luque M."/>
            <person name="Gutierrez G."/>
            <person name="Riley R."/>
            <person name="Lipzen A."/>
            <person name="Guo J."/>
            <person name="Hundley H."/>
            <person name="Amirebrahimi M."/>
            <person name="Ng V."/>
            <person name="Lorenzo-Gutierrez D."/>
            <person name="Binder U."/>
            <person name="Yang J."/>
            <person name="Song Y."/>
            <person name="Canovas D."/>
            <person name="Navarro E."/>
            <person name="Freitag M."/>
            <person name="Gabaldon T."/>
            <person name="Grigoriev I.V."/>
            <person name="Corrochano L.M."/>
            <person name="Nicolas F.E."/>
            <person name="Garre V."/>
        </authorList>
    </citation>
    <scope>NUCLEOTIDE SEQUENCE [LARGE SCALE GENOMIC DNA]</scope>
    <source>
        <strain evidence="2 3">L51</strain>
    </source>
</reference>
<feature type="transmembrane region" description="Helical" evidence="1">
    <location>
        <begin position="12"/>
        <end position="30"/>
    </location>
</feature>
<keyword evidence="1" id="KW-0472">Membrane</keyword>
<dbReference type="PROSITE" id="PS51257">
    <property type="entry name" value="PROKAR_LIPOPROTEIN"/>
    <property type="match status" value="1"/>
</dbReference>
<organism evidence="2 3">
    <name type="scientific">Phycomyces blakesleeanus</name>
    <dbReference type="NCBI Taxonomy" id="4837"/>
    <lineage>
        <taxon>Eukaryota</taxon>
        <taxon>Fungi</taxon>
        <taxon>Fungi incertae sedis</taxon>
        <taxon>Mucoromycota</taxon>
        <taxon>Mucoromycotina</taxon>
        <taxon>Mucoromycetes</taxon>
        <taxon>Mucorales</taxon>
        <taxon>Phycomycetaceae</taxon>
        <taxon>Phycomyces</taxon>
    </lineage>
</organism>
<keyword evidence="3" id="KW-1185">Reference proteome</keyword>
<accession>A0ABR3AJQ4</accession>
<proteinExistence type="predicted"/>
<name>A0ABR3AJQ4_PHYBL</name>
<keyword evidence="1" id="KW-1133">Transmembrane helix</keyword>
<keyword evidence="1" id="KW-0812">Transmembrane</keyword>